<reference evidence="1 2" key="1">
    <citation type="journal article" date="2015" name="Genome Biol. Evol.">
        <title>Phylogenomic analyses indicate that early fungi evolved digesting cell walls of algal ancestors of land plants.</title>
        <authorList>
            <person name="Chang Y."/>
            <person name="Wang S."/>
            <person name="Sekimoto S."/>
            <person name="Aerts A.L."/>
            <person name="Choi C."/>
            <person name="Clum A."/>
            <person name="LaButti K.M."/>
            <person name="Lindquist E.A."/>
            <person name="Yee Ngan C."/>
            <person name="Ohm R.A."/>
            <person name="Salamov A.A."/>
            <person name="Grigoriev I.V."/>
            <person name="Spatafora J.W."/>
            <person name="Berbee M.L."/>
        </authorList>
    </citation>
    <scope>NUCLEOTIDE SEQUENCE [LARGE SCALE GENOMIC DNA]</scope>
    <source>
        <strain evidence="1 2">JEL478</strain>
    </source>
</reference>
<keyword evidence="2" id="KW-1185">Reference proteome</keyword>
<protein>
    <submittedName>
        <fullName evidence="1">Uncharacterized protein</fullName>
    </submittedName>
</protein>
<evidence type="ECO:0000313" key="1">
    <source>
        <dbReference type="EMBL" id="KXS19064.1"/>
    </source>
</evidence>
<accession>A0A139AQX4</accession>
<name>A0A139AQX4_GONPJ</name>
<dbReference type="AlphaFoldDB" id="A0A139AQX4"/>
<dbReference type="Proteomes" id="UP000070544">
    <property type="component" value="Unassembled WGS sequence"/>
</dbReference>
<dbReference type="EMBL" id="KQ965739">
    <property type="protein sequence ID" value="KXS19064.1"/>
    <property type="molecule type" value="Genomic_DNA"/>
</dbReference>
<proteinExistence type="predicted"/>
<organism evidence="1 2">
    <name type="scientific">Gonapodya prolifera (strain JEL478)</name>
    <name type="common">Monoblepharis prolifera</name>
    <dbReference type="NCBI Taxonomy" id="1344416"/>
    <lineage>
        <taxon>Eukaryota</taxon>
        <taxon>Fungi</taxon>
        <taxon>Fungi incertae sedis</taxon>
        <taxon>Chytridiomycota</taxon>
        <taxon>Chytridiomycota incertae sedis</taxon>
        <taxon>Monoblepharidomycetes</taxon>
        <taxon>Monoblepharidales</taxon>
        <taxon>Gonapodyaceae</taxon>
        <taxon>Gonapodya</taxon>
    </lineage>
</organism>
<gene>
    <name evidence="1" type="ORF">M427DRAFT_53060</name>
</gene>
<sequence length="117" mass="12698">MPTYSLLYACPIPVGHRVSISVYSRPKRGLIARGRKICEDEPVIIDRDTGIEYAPPWLYGGGANPNFVTGFPHLGTSHIAAAALESTEEGVVIECRIFSAVFAATGTPWVHTLLTTR</sequence>
<evidence type="ECO:0000313" key="2">
    <source>
        <dbReference type="Proteomes" id="UP000070544"/>
    </source>
</evidence>